<dbReference type="RefSeq" id="WP_057558924.1">
    <property type="nucleotide sequence ID" value="NZ_CDNY01000004.1"/>
</dbReference>
<protein>
    <submittedName>
        <fullName evidence="3">Transcriptional regulator</fullName>
    </submittedName>
</protein>
<dbReference type="Pfam" id="PF12844">
    <property type="entry name" value="HTH_19"/>
    <property type="match status" value="1"/>
</dbReference>
<dbReference type="SMART" id="SM00530">
    <property type="entry name" value="HTH_XRE"/>
    <property type="match status" value="1"/>
</dbReference>
<evidence type="ECO:0000313" key="3">
    <source>
        <dbReference type="EMBL" id="CEN31412.1"/>
    </source>
</evidence>
<feature type="domain" description="HTH cro/C1-type" evidence="2">
    <location>
        <begin position="6"/>
        <end position="60"/>
    </location>
</feature>
<dbReference type="Proteomes" id="UP000049685">
    <property type="component" value="Unassembled WGS sequence"/>
</dbReference>
<dbReference type="PANTHER" id="PTHR46558:SF11">
    <property type="entry name" value="HTH-TYPE TRANSCRIPTIONAL REGULATOR XRE"/>
    <property type="match status" value="1"/>
</dbReference>
<sequence>MIQDRIKELRKYNKLNQEEFADRIFLKKSAISAYENGTREVPERAINNICSAFNVNKDWLVKGEGEMLVDLAAETNFPDEVKTLLRKYQSLNENDRKAIEQLINTSYENNLKKKINN</sequence>
<comment type="caution">
    <text evidence="3">The sequence shown here is derived from an EMBL/GenBank/DDBJ whole genome shotgun (WGS) entry which is preliminary data.</text>
</comment>
<dbReference type="InterPro" id="IPR001387">
    <property type="entry name" value="Cro/C1-type_HTH"/>
</dbReference>
<organism evidence="3 4">
    <name type="scientific">Paraclostridium sordellii</name>
    <name type="common">Clostridium sordellii</name>
    <dbReference type="NCBI Taxonomy" id="1505"/>
    <lineage>
        <taxon>Bacteria</taxon>
        <taxon>Bacillati</taxon>
        <taxon>Bacillota</taxon>
        <taxon>Clostridia</taxon>
        <taxon>Peptostreptococcales</taxon>
        <taxon>Peptostreptococcaceae</taxon>
        <taxon>Paraclostridium</taxon>
    </lineage>
</organism>
<reference evidence="4" key="1">
    <citation type="submission" date="2015-01" db="EMBL/GenBank/DDBJ databases">
        <authorList>
            <person name="Aslett A.Martin."/>
            <person name="De Silva Nishadi"/>
        </authorList>
    </citation>
    <scope>NUCLEOTIDE SEQUENCE [LARGE SCALE GENOMIC DNA]</scope>
    <source>
        <strain evidence="4">UMC4404</strain>
    </source>
</reference>
<dbReference type="PROSITE" id="PS50943">
    <property type="entry name" value="HTH_CROC1"/>
    <property type="match status" value="1"/>
</dbReference>
<evidence type="ECO:0000313" key="4">
    <source>
        <dbReference type="Proteomes" id="UP000049685"/>
    </source>
</evidence>
<evidence type="ECO:0000256" key="1">
    <source>
        <dbReference type="ARBA" id="ARBA00023125"/>
    </source>
</evidence>
<accession>A0A9P1KWG7</accession>
<keyword evidence="1" id="KW-0238">DNA-binding</keyword>
<dbReference type="InterPro" id="IPR010982">
    <property type="entry name" value="Lambda_DNA-bd_dom_sf"/>
</dbReference>
<dbReference type="PANTHER" id="PTHR46558">
    <property type="entry name" value="TRACRIPTIONAL REGULATORY PROTEIN-RELATED-RELATED"/>
    <property type="match status" value="1"/>
</dbReference>
<proteinExistence type="predicted"/>
<dbReference type="GO" id="GO:0003677">
    <property type="term" value="F:DNA binding"/>
    <property type="evidence" value="ECO:0007669"/>
    <property type="project" value="UniProtKB-KW"/>
</dbReference>
<dbReference type="AlphaFoldDB" id="A0A9P1KWG7"/>
<dbReference type="CDD" id="cd00093">
    <property type="entry name" value="HTH_XRE"/>
    <property type="match status" value="1"/>
</dbReference>
<dbReference type="EMBL" id="CDNY01000004">
    <property type="protein sequence ID" value="CEN31412.1"/>
    <property type="molecule type" value="Genomic_DNA"/>
</dbReference>
<evidence type="ECO:0000259" key="2">
    <source>
        <dbReference type="PROSITE" id="PS50943"/>
    </source>
</evidence>
<name>A0A9P1KWG7_PARSO</name>
<gene>
    <name evidence="3" type="primary">pezA</name>
    <name evidence="3" type="ORF">UMC4404_32861</name>
</gene>
<dbReference type="SUPFAM" id="SSF47413">
    <property type="entry name" value="lambda repressor-like DNA-binding domains"/>
    <property type="match status" value="1"/>
</dbReference>
<dbReference type="Gene3D" id="1.10.260.40">
    <property type="entry name" value="lambda repressor-like DNA-binding domains"/>
    <property type="match status" value="1"/>
</dbReference>